<feature type="region of interest" description="Disordered" evidence="3">
    <location>
        <begin position="207"/>
        <end position="271"/>
    </location>
</feature>
<dbReference type="Proteomes" id="UP001346149">
    <property type="component" value="Unassembled WGS sequence"/>
</dbReference>
<gene>
    <name evidence="5" type="ORF">SAY86_005471</name>
</gene>
<protein>
    <recommendedName>
        <fullName evidence="4">RRM domain-containing protein</fullName>
    </recommendedName>
</protein>
<dbReference type="SUPFAM" id="SSF54928">
    <property type="entry name" value="RNA-binding domain, RBD"/>
    <property type="match status" value="1"/>
</dbReference>
<dbReference type="GO" id="GO:0003723">
    <property type="term" value="F:RNA binding"/>
    <property type="evidence" value="ECO:0007669"/>
    <property type="project" value="UniProtKB-UniRule"/>
</dbReference>
<dbReference type="SMART" id="SM00360">
    <property type="entry name" value="RRM"/>
    <property type="match status" value="1"/>
</dbReference>
<dbReference type="PRINTS" id="PR01228">
    <property type="entry name" value="EGGSHELL"/>
</dbReference>
<reference evidence="5 6" key="1">
    <citation type="journal article" date="2023" name="Hortic Res">
        <title>Pangenome of water caltrop reveals structural variations and asymmetric subgenome divergence after allopolyploidization.</title>
        <authorList>
            <person name="Zhang X."/>
            <person name="Chen Y."/>
            <person name="Wang L."/>
            <person name="Yuan Y."/>
            <person name="Fang M."/>
            <person name="Shi L."/>
            <person name="Lu R."/>
            <person name="Comes H.P."/>
            <person name="Ma Y."/>
            <person name="Chen Y."/>
            <person name="Huang G."/>
            <person name="Zhou Y."/>
            <person name="Zheng Z."/>
            <person name="Qiu Y."/>
        </authorList>
    </citation>
    <scope>NUCLEOTIDE SEQUENCE [LARGE SCALE GENOMIC DNA]</scope>
    <source>
        <strain evidence="5">F231</strain>
    </source>
</reference>
<dbReference type="Pfam" id="PF00076">
    <property type="entry name" value="RRM_1"/>
    <property type="match status" value="1"/>
</dbReference>
<name>A0AAN7L5M8_TRANT</name>
<accession>A0AAN7L5M8</accession>
<dbReference type="Gene3D" id="3.30.70.330">
    <property type="match status" value="1"/>
</dbReference>
<dbReference type="InterPro" id="IPR012677">
    <property type="entry name" value="Nucleotide-bd_a/b_plait_sf"/>
</dbReference>
<evidence type="ECO:0000256" key="1">
    <source>
        <dbReference type="ARBA" id="ARBA00022884"/>
    </source>
</evidence>
<feature type="domain" description="RRM" evidence="4">
    <location>
        <begin position="40"/>
        <end position="118"/>
    </location>
</feature>
<dbReference type="CDD" id="cd21608">
    <property type="entry name" value="RRM2_NsCP33_like"/>
    <property type="match status" value="1"/>
</dbReference>
<dbReference type="InterPro" id="IPR052462">
    <property type="entry name" value="SLIRP/GR-RBP-like"/>
</dbReference>
<dbReference type="AlphaFoldDB" id="A0AAN7L5M8"/>
<comment type="caution">
    <text evidence="5">The sequence shown here is derived from an EMBL/GenBank/DDBJ whole genome shotgun (WGS) entry which is preliminary data.</text>
</comment>
<dbReference type="GO" id="GO:0016070">
    <property type="term" value="P:RNA metabolic process"/>
    <property type="evidence" value="ECO:0007669"/>
    <property type="project" value="UniProtKB-ARBA"/>
</dbReference>
<evidence type="ECO:0000256" key="2">
    <source>
        <dbReference type="PROSITE-ProRule" id="PRU00176"/>
    </source>
</evidence>
<dbReference type="PROSITE" id="PS50102">
    <property type="entry name" value="RRM"/>
    <property type="match status" value="1"/>
</dbReference>
<feature type="compositionally biased region" description="Gly residues" evidence="3">
    <location>
        <begin position="222"/>
        <end position="245"/>
    </location>
</feature>
<keyword evidence="1 2" id="KW-0694">RNA-binding</keyword>
<proteinExistence type="predicted"/>
<evidence type="ECO:0000259" key="4">
    <source>
        <dbReference type="PROSITE" id="PS50102"/>
    </source>
</evidence>
<sequence>MAFFGKLGNMIKQTANRQSSLGISASKPYIYQVMRCMSSSKLFIGGISYGTDEMSLREAFSKYGEVIEARVITDRETGRSRGFGFVTFTSSEEASSAIQALDGQDLHGRRVRVNYATDRQPRFGGGGYGESSGYMGGNYGSARGGYGGGNTGYGGGYGSGGGSYSNPGRGDNYGSGGGGYGVSYGGSNNFGDGGAFGSDGGNHGMASGGGSDNFSSVRDGGNDGFGLGSNGGEGSNFGEPVGGGLSQVDDPVEGSFQVDNEDHDDTYAKRA</sequence>
<dbReference type="PANTHER" id="PTHR48027">
    <property type="entry name" value="HETEROGENEOUS NUCLEAR RIBONUCLEOPROTEIN 87F-RELATED"/>
    <property type="match status" value="1"/>
</dbReference>
<evidence type="ECO:0000313" key="6">
    <source>
        <dbReference type="Proteomes" id="UP001346149"/>
    </source>
</evidence>
<dbReference type="EMBL" id="JAXQNO010000018">
    <property type="protein sequence ID" value="KAK4776783.1"/>
    <property type="molecule type" value="Genomic_DNA"/>
</dbReference>
<dbReference type="InterPro" id="IPR035979">
    <property type="entry name" value="RBD_domain_sf"/>
</dbReference>
<organism evidence="5 6">
    <name type="scientific">Trapa natans</name>
    <name type="common">Water chestnut</name>
    <dbReference type="NCBI Taxonomy" id="22666"/>
    <lineage>
        <taxon>Eukaryota</taxon>
        <taxon>Viridiplantae</taxon>
        <taxon>Streptophyta</taxon>
        <taxon>Embryophyta</taxon>
        <taxon>Tracheophyta</taxon>
        <taxon>Spermatophyta</taxon>
        <taxon>Magnoliopsida</taxon>
        <taxon>eudicotyledons</taxon>
        <taxon>Gunneridae</taxon>
        <taxon>Pentapetalae</taxon>
        <taxon>rosids</taxon>
        <taxon>malvids</taxon>
        <taxon>Myrtales</taxon>
        <taxon>Lythraceae</taxon>
        <taxon>Trapa</taxon>
    </lineage>
</organism>
<keyword evidence="6" id="KW-1185">Reference proteome</keyword>
<evidence type="ECO:0000313" key="5">
    <source>
        <dbReference type="EMBL" id="KAK4776783.1"/>
    </source>
</evidence>
<evidence type="ECO:0000256" key="3">
    <source>
        <dbReference type="SAM" id="MobiDB-lite"/>
    </source>
</evidence>
<dbReference type="InterPro" id="IPR000504">
    <property type="entry name" value="RRM_dom"/>
</dbReference>
<dbReference type="InterPro" id="IPR048289">
    <property type="entry name" value="RRM2_NsCP33-like"/>
</dbReference>